<proteinExistence type="predicted"/>
<dbReference type="RefSeq" id="WP_126149225.1">
    <property type="nucleotide sequence ID" value="NZ_JBHTMH010000003.1"/>
</dbReference>
<dbReference type="AlphaFoldDB" id="A0A3S4GI34"/>
<sequence length="568" mass="62181">MVEKLASRFIGWISIVYIMVCTITSPAQAVVYPDTVNAHIDAEIERFVEAPGFFLLDPNYFGSPEWNSLERFPFGDSPYTGYRDWGMSDAGKGIMALEAFEPVLPHTRYRVSVRNVDGNAEYPNVARLIKVIRFNVGPALAANIQEIYGDQFTPSPVDIGVGRHVAYRFAMFSSQNLPNQIAAISYRVLSESEAQAQDCLGTPCLALTDPGDEDGNWTDISVDEDDDITPYRRRDHQGLSIPTRVADLLSGQKLFGEDLDMVISNNVIGQDMITNGVMLRQDNLQLIRRSEVAGIAAFWSTTGHNEASGETGMVDVIYAFQDGTEGPALRYSLLFETEGRPVQRYTVLTNGSNVLHSDGNTNFIGLADFPGHLYAHAPHDNLALAVWRQNAHMPADQLFAIRVFDTGRREAMGQHLGHELRLVASLPDAGADTYRVWTGPIWTIPNLPSAPGLQTLPGSPFSGHARGLSVVRHNVADALAAYGLIARAEITLHTGIGRERIEALLSDNTDNSRMSLNGTDRQIIRLRIGNLEQVEDGALGKVFDAPPRIAPGSWPGSSSAVAIPLLND</sequence>
<evidence type="ECO:0000313" key="2">
    <source>
        <dbReference type="Proteomes" id="UP000268844"/>
    </source>
</evidence>
<gene>
    <name evidence="1" type="ORF">DEVEQU_00745</name>
</gene>
<name>A0A3S4GI34_9HYPH</name>
<keyword evidence="2" id="KW-1185">Reference proteome</keyword>
<accession>A0A3S4GI34</accession>
<dbReference type="Proteomes" id="UP000268844">
    <property type="component" value="Unassembled WGS sequence"/>
</dbReference>
<dbReference type="EMBL" id="UZWD01000010">
    <property type="protein sequence ID" value="VDS03619.1"/>
    <property type="molecule type" value="Genomic_DNA"/>
</dbReference>
<protein>
    <submittedName>
        <fullName evidence="1">Uncharacterized protein</fullName>
    </submittedName>
</protein>
<evidence type="ECO:0000313" key="1">
    <source>
        <dbReference type="EMBL" id="VDS03619.1"/>
    </source>
</evidence>
<dbReference type="OrthoDB" id="964913at2"/>
<organism evidence="1 2">
    <name type="scientific">Devosia equisanguinis</name>
    <dbReference type="NCBI Taxonomy" id="2490941"/>
    <lineage>
        <taxon>Bacteria</taxon>
        <taxon>Pseudomonadati</taxon>
        <taxon>Pseudomonadota</taxon>
        <taxon>Alphaproteobacteria</taxon>
        <taxon>Hyphomicrobiales</taxon>
        <taxon>Devosiaceae</taxon>
        <taxon>Devosia</taxon>
    </lineage>
</organism>
<reference evidence="1 2" key="1">
    <citation type="submission" date="2018-12" db="EMBL/GenBank/DDBJ databases">
        <authorList>
            <person name="Criscuolo A."/>
        </authorList>
    </citation>
    <scope>NUCLEOTIDE SEQUENCE [LARGE SCALE GENOMIC DNA]</scope>
    <source>
        <strain evidence="1">ACIP1116281</strain>
    </source>
</reference>